<name>A0A1Q9BQW7_SYMMI</name>
<comment type="caution">
    <text evidence="1">The sequence shown here is derived from an EMBL/GenBank/DDBJ whole genome shotgun (WGS) entry which is preliminary data.</text>
</comment>
<keyword evidence="2" id="KW-1185">Reference proteome</keyword>
<feature type="non-terminal residue" evidence="1">
    <location>
        <position position="352"/>
    </location>
</feature>
<dbReference type="Proteomes" id="UP000186817">
    <property type="component" value="Unassembled WGS sequence"/>
</dbReference>
<dbReference type="OrthoDB" id="483945at2759"/>
<gene>
    <name evidence="1" type="ORF">AK812_SmicGene47816</name>
</gene>
<dbReference type="EMBL" id="LSRX01006421">
    <property type="protein sequence ID" value="OLP73092.1"/>
    <property type="molecule type" value="Genomic_DNA"/>
</dbReference>
<accession>A0A1Q9BQW7</accession>
<organism evidence="1 2">
    <name type="scientific">Symbiodinium microadriaticum</name>
    <name type="common">Dinoflagellate</name>
    <name type="synonym">Zooxanthella microadriatica</name>
    <dbReference type="NCBI Taxonomy" id="2951"/>
    <lineage>
        <taxon>Eukaryota</taxon>
        <taxon>Sar</taxon>
        <taxon>Alveolata</taxon>
        <taxon>Dinophyceae</taxon>
        <taxon>Suessiales</taxon>
        <taxon>Symbiodiniaceae</taxon>
        <taxon>Symbiodinium</taxon>
    </lineage>
</organism>
<reference evidence="1 2" key="1">
    <citation type="submission" date="2016-02" db="EMBL/GenBank/DDBJ databases">
        <title>Genome analysis of coral dinoflagellate symbionts highlights evolutionary adaptations to a symbiotic lifestyle.</title>
        <authorList>
            <person name="Aranda M."/>
            <person name="Li Y."/>
            <person name="Liew Y.J."/>
            <person name="Baumgarten S."/>
            <person name="Simakov O."/>
            <person name="Wilson M."/>
            <person name="Piel J."/>
            <person name="Ashoor H."/>
            <person name="Bougouffa S."/>
            <person name="Bajic V.B."/>
            <person name="Ryu T."/>
            <person name="Ravasi T."/>
            <person name="Bayer T."/>
            <person name="Micklem G."/>
            <person name="Kim H."/>
            <person name="Bhak J."/>
            <person name="Lajeunesse T.C."/>
            <person name="Voolstra C.R."/>
        </authorList>
    </citation>
    <scope>NUCLEOTIDE SEQUENCE [LARGE SCALE GENOMIC DNA]</scope>
    <source>
        <strain evidence="1 2">CCMP2467</strain>
    </source>
</reference>
<evidence type="ECO:0000313" key="2">
    <source>
        <dbReference type="Proteomes" id="UP000186817"/>
    </source>
</evidence>
<sequence length="352" mass="39287">MALKLHELEHGLLLDSGGERLMFFAKLDTMVADEAALKAVFDIKGSSGTLPCALCSNVVSKTSMLEGCDTTGSLVSVHETSLEKFCARSDNTIWQGCKLLESRCGQMTKKAFDQLEQSLGINHNPEGVLFQQSLPLASTLMYDWLHIYLVTGLVQLELGLLFPLLYSHGVTVQSLKDWMSSFAWPHSLKPHRNETLRLFDKKIASGDFKCSASQGLNMYPLLRLFLLSLATRGIPGALATAISSCLNLFIVLDLLLKGNRGEQVPPDDLEAAILKHCRGFIDAYGTEAIVPKFHYSLHLPGFARKKPLISCFTHERKHRQIKQLANEIHNPGDWFEKSVFRDVWGEVILQMQ</sequence>
<proteinExistence type="predicted"/>
<dbReference type="AlphaFoldDB" id="A0A1Q9BQW7"/>
<protein>
    <submittedName>
        <fullName evidence="1">Uncharacterized protein</fullName>
    </submittedName>
</protein>
<evidence type="ECO:0000313" key="1">
    <source>
        <dbReference type="EMBL" id="OLP73092.1"/>
    </source>
</evidence>